<protein>
    <submittedName>
        <fullName evidence="3">Uncharacterized protein</fullName>
    </submittedName>
</protein>
<dbReference type="EMBL" id="QUTC01005453">
    <property type="protein sequence ID" value="RHY58000.1"/>
    <property type="molecule type" value="Genomic_DNA"/>
</dbReference>
<evidence type="ECO:0000313" key="4">
    <source>
        <dbReference type="Proteomes" id="UP000265716"/>
    </source>
</evidence>
<keyword evidence="2" id="KW-0812">Transmembrane</keyword>
<dbReference type="AlphaFoldDB" id="A0A397D3I7"/>
<gene>
    <name evidence="3" type="ORF">DYB38_010876</name>
</gene>
<feature type="transmembrane region" description="Helical" evidence="2">
    <location>
        <begin position="191"/>
        <end position="213"/>
    </location>
</feature>
<organism evidence="3 4">
    <name type="scientific">Aphanomyces astaci</name>
    <name type="common">Crayfish plague agent</name>
    <dbReference type="NCBI Taxonomy" id="112090"/>
    <lineage>
        <taxon>Eukaryota</taxon>
        <taxon>Sar</taxon>
        <taxon>Stramenopiles</taxon>
        <taxon>Oomycota</taxon>
        <taxon>Saprolegniomycetes</taxon>
        <taxon>Saprolegniales</taxon>
        <taxon>Verrucalvaceae</taxon>
        <taxon>Aphanomyces</taxon>
    </lineage>
</organism>
<feature type="transmembrane region" description="Helical" evidence="2">
    <location>
        <begin position="272"/>
        <end position="299"/>
    </location>
</feature>
<keyword evidence="2" id="KW-1133">Transmembrane helix</keyword>
<feature type="region of interest" description="Disordered" evidence="1">
    <location>
        <begin position="145"/>
        <end position="170"/>
    </location>
</feature>
<evidence type="ECO:0000313" key="3">
    <source>
        <dbReference type="EMBL" id="RHY58000.1"/>
    </source>
</evidence>
<feature type="transmembrane region" description="Helical" evidence="2">
    <location>
        <begin position="319"/>
        <end position="344"/>
    </location>
</feature>
<feature type="region of interest" description="Disordered" evidence="1">
    <location>
        <begin position="1"/>
        <end position="25"/>
    </location>
</feature>
<name>A0A397D3I7_APHAT</name>
<dbReference type="Proteomes" id="UP000265716">
    <property type="component" value="Unassembled WGS sequence"/>
</dbReference>
<keyword evidence="2" id="KW-0472">Membrane</keyword>
<comment type="caution">
    <text evidence="3">The sequence shown here is derived from an EMBL/GenBank/DDBJ whole genome shotgun (WGS) entry which is preliminary data.</text>
</comment>
<accession>A0A397D3I7</accession>
<reference evidence="3 4" key="1">
    <citation type="submission" date="2018-08" db="EMBL/GenBank/DDBJ databases">
        <title>Aphanomyces genome sequencing and annotation.</title>
        <authorList>
            <person name="Minardi D."/>
            <person name="Oidtmann B."/>
            <person name="Van Der Giezen M."/>
            <person name="Studholme D.J."/>
        </authorList>
    </citation>
    <scope>NUCLEOTIDE SEQUENCE [LARGE SCALE GENOMIC DNA]</scope>
    <source>
        <strain evidence="3 4">SA</strain>
    </source>
</reference>
<dbReference type="VEuPathDB" id="FungiDB:H257_14403"/>
<feature type="transmembrane region" description="Helical" evidence="2">
    <location>
        <begin position="233"/>
        <end position="252"/>
    </location>
</feature>
<sequence length="395" mass="43921">MVRGTGLQDIDEHDEGGETSSATSFSSIMSPLPVAINPRQVNGGSDEAQRLRHAREHNSLADSIAPVMESPCISPTTPRIYSAGHSSSEGILLVTDQGVRIQHGSISSSAHHDAINTNELYFEEENINHNSTRSSWSYQDHQHRMHRDDPSHLTPVHSEHLSTSHVERRRSVKARHAPDGSFASLLRNSFFAFRLISSSVVLVVVASACVVLHEVTSSMHHWCTNLADATGYARIVALSTLANAILVVPALLPSYCGLYRVSKARKVIRRPFLQICEIIVVGQLVVYIVQVLLWAFHMIQEPTCPAEVYASTNSVTRAIIYVKLWSILPCGLLTWWQVTIFCLFRTHLKLQIGSANDSRHSANLKGWLKRYVVVTYLSVCSLKTLVEFSVRLVVI</sequence>
<evidence type="ECO:0000256" key="2">
    <source>
        <dbReference type="SAM" id="Phobius"/>
    </source>
</evidence>
<proteinExistence type="predicted"/>
<evidence type="ECO:0000256" key="1">
    <source>
        <dbReference type="SAM" id="MobiDB-lite"/>
    </source>
</evidence>
<feature type="compositionally biased region" description="Basic and acidic residues" evidence="1">
    <location>
        <begin position="145"/>
        <end position="166"/>
    </location>
</feature>